<gene>
    <name evidence="9" type="ORF">GCM10010954_25730</name>
</gene>
<keyword evidence="3" id="KW-1003">Cell membrane</keyword>
<evidence type="ECO:0000313" key="10">
    <source>
        <dbReference type="Proteomes" id="UP000660110"/>
    </source>
</evidence>
<proteinExistence type="inferred from homology"/>
<evidence type="ECO:0000256" key="6">
    <source>
        <dbReference type="ARBA" id="ARBA00023136"/>
    </source>
</evidence>
<organism evidence="9 10">
    <name type="scientific">Halobacillus andaensis</name>
    <dbReference type="NCBI Taxonomy" id="1176239"/>
    <lineage>
        <taxon>Bacteria</taxon>
        <taxon>Bacillati</taxon>
        <taxon>Bacillota</taxon>
        <taxon>Bacilli</taxon>
        <taxon>Bacillales</taxon>
        <taxon>Bacillaceae</taxon>
        <taxon>Halobacillus</taxon>
    </lineage>
</organism>
<dbReference type="GO" id="GO:0005886">
    <property type="term" value="C:plasma membrane"/>
    <property type="evidence" value="ECO:0007669"/>
    <property type="project" value="UniProtKB-SubCell"/>
</dbReference>
<evidence type="ECO:0000256" key="2">
    <source>
        <dbReference type="ARBA" id="ARBA00007755"/>
    </source>
</evidence>
<accession>A0A917EXB2</accession>
<name>A0A917EXB2_HALAA</name>
<dbReference type="PANTHER" id="PTHR30252:SF4">
    <property type="entry name" value="CARBON STARVATION"/>
    <property type="match status" value="1"/>
</dbReference>
<protein>
    <recommendedName>
        <fullName evidence="8">CstA N-terminal domain-containing protein</fullName>
    </recommendedName>
</protein>
<reference evidence="9" key="1">
    <citation type="journal article" date="2014" name="Int. J. Syst. Evol. Microbiol.">
        <title>Complete genome sequence of Corynebacterium casei LMG S-19264T (=DSM 44701T), isolated from a smear-ripened cheese.</title>
        <authorList>
            <consortium name="US DOE Joint Genome Institute (JGI-PGF)"/>
            <person name="Walter F."/>
            <person name="Albersmeier A."/>
            <person name="Kalinowski J."/>
            <person name="Ruckert C."/>
        </authorList>
    </citation>
    <scope>NUCLEOTIDE SEQUENCE</scope>
    <source>
        <strain evidence="9">CGMCC 1.12153</strain>
    </source>
</reference>
<dbReference type="InterPro" id="IPR003706">
    <property type="entry name" value="CstA_N"/>
</dbReference>
<evidence type="ECO:0000256" key="3">
    <source>
        <dbReference type="ARBA" id="ARBA00022475"/>
    </source>
</evidence>
<reference evidence="9" key="2">
    <citation type="submission" date="2020-09" db="EMBL/GenBank/DDBJ databases">
        <authorList>
            <person name="Sun Q."/>
            <person name="Zhou Y."/>
        </authorList>
    </citation>
    <scope>NUCLEOTIDE SEQUENCE</scope>
    <source>
        <strain evidence="9">CGMCC 1.12153</strain>
    </source>
</reference>
<evidence type="ECO:0000256" key="4">
    <source>
        <dbReference type="ARBA" id="ARBA00022692"/>
    </source>
</evidence>
<comment type="caution">
    <text evidence="9">The sequence shown here is derived from an EMBL/GenBank/DDBJ whole genome shotgun (WGS) entry which is preliminary data.</text>
</comment>
<evidence type="ECO:0000256" key="1">
    <source>
        <dbReference type="ARBA" id="ARBA00004651"/>
    </source>
</evidence>
<feature type="transmembrane region" description="Helical" evidence="7">
    <location>
        <begin position="50"/>
        <end position="68"/>
    </location>
</feature>
<keyword evidence="4 7" id="KW-0812">Transmembrane</keyword>
<keyword evidence="6 7" id="KW-0472">Membrane</keyword>
<dbReference type="Pfam" id="PF02554">
    <property type="entry name" value="CstA"/>
    <property type="match status" value="1"/>
</dbReference>
<evidence type="ECO:0000259" key="8">
    <source>
        <dbReference type="Pfam" id="PF02554"/>
    </source>
</evidence>
<evidence type="ECO:0000256" key="7">
    <source>
        <dbReference type="SAM" id="Phobius"/>
    </source>
</evidence>
<keyword evidence="5 7" id="KW-1133">Transmembrane helix</keyword>
<dbReference type="AlphaFoldDB" id="A0A917EXB2"/>
<feature type="transmembrane region" description="Helical" evidence="7">
    <location>
        <begin position="126"/>
        <end position="144"/>
    </location>
</feature>
<dbReference type="PANTHER" id="PTHR30252">
    <property type="entry name" value="INNER MEMBRANE PEPTIDE TRANSPORTER"/>
    <property type="match status" value="1"/>
</dbReference>
<dbReference type="EMBL" id="BMEL01000003">
    <property type="protein sequence ID" value="GGF25683.1"/>
    <property type="molecule type" value="Genomic_DNA"/>
</dbReference>
<evidence type="ECO:0000256" key="5">
    <source>
        <dbReference type="ARBA" id="ARBA00022989"/>
    </source>
</evidence>
<comment type="subcellular location">
    <subcellularLocation>
        <location evidence="1">Cell membrane</location>
        <topology evidence="1">Multi-pass membrane protein</topology>
    </subcellularLocation>
</comment>
<feature type="transmembrane region" description="Helical" evidence="7">
    <location>
        <begin position="75"/>
        <end position="94"/>
    </location>
</feature>
<comment type="similarity">
    <text evidence="2">Belongs to the peptide transporter carbon starvation (CstA) (TC 2.A.114) family.</text>
</comment>
<dbReference type="GO" id="GO:0009267">
    <property type="term" value="P:cellular response to starvation"/>
    <property type="evidence" value="ECO:0007669"/>
    <property type="project" value="InterPro"/>
</dbReference>
<evidence type="ECO:0000313" key="9">
    <source>
        <dbReference type="EMBL" id="GGF25683.1"/>
    </source>
</evidence>
<dbReference type="InterPro" id="IPR051605">
    <property type="entry name" value="CstA"/>
</dbReference>
<dbReference type="Proteomes" id="UP000660110">
    <property type="component" value="Unassembled WGS sequence"/>
</dbReference>
<feature type="domain" description="CstA N-terminal" evidence="8">
    <location>
        <begin position="3"/>
        <end position="138"/>
    </location>
</feature>
<keyword evidence="10" id="KW-1185">Reference proteome</keyword>
<sequence>MLTFVASILFLLAGYFIYAKVVERIFGINDENQTPAYTHNDGFDYTPMSWWRASLIQLLNIAGLGPIFGAVMGALYGPVAFIWIVIGCIFAGAVHDYFSGMMSVRHKGAQYPTIVGKYLGKNVAKVINLLSIALMILCSGCIYGRSGRTYGSSDATKLYRSTYYHFCLFPGGDDAACS</sequence>